<dbReference type="EMBL" id="CP006933">
    <property type="protein sequence ID" value="AIS31397.1"/>
    <property type="molecule type" value="Genomic_DNA"/>
</dbReference>
<accession>A0A089ZBL6</accession>
<dbReference type="PANTHER" id="PTHR37308:SF1">
    <property type="entry name" value="POLYPRENYL-PHOSPHATE TRANSPORTER"/>
    <property type="match status" value="1"/>
</dbReference>
<feature type="transmembrane region" description="Helical" evidence="1">
    <location>
        <begin position="162"/>
        <end position="186"/>
    </location>
</feature>
<keyword evidence="1" id="KW-0472">Membrane</keyword>
<evidence type="ECO:0000313" key="2">
    <source>
        <dbReference type="EMBL" id="AIS31397.1"/>
    </source>
</evidence>
<evidence type="ECO:0000313" key="3">
    <source>
        <dbReference type="EMBL" id="CEA12916.1"/>
    </source>
</evidence>
<organism evidence="2 5">
    <name type="scientific">Methanobacterium formicicum</name>
    <dbReference type="NCBI Taxonomy" id="2162"/>
    <lineage>
        <taxon>Archaea</taxon>
        <taxon>Methanobacteriati</taxon>
        <taxon>Methanobacteriota</taxon>
        <taxon>Methanomada group</taxon>
        <taxon>Methanobacteria</taxon>
        <taxon>Methanobacteriales</taxon>
        <taxon>Methanobacteriaceae</taxon>
        <taxon>Methanobacterium</taxon>
    </lineage>
</organism>
<protein>
    <recommendedName>
        <fullName evidence="7">DUF368 domain-containing protein</fullName>
    </recommendedName>
</protein>
<dbReference type="PANTHER" id="PTHR37308">
    <property type="entry name" value="INTEGRAL MEMBRANE PROTEIN"/>
    <property type="match status" value="1"/>
</dbReference>
<dbReference type="RefSeq" id="WP_048072194.1">
    <property type="nucleotide sequence ID" value="NZ_CALCVY010000030.1"/>
</dbReference>
<feature type="transmembrane region" description="Helical" evidence="1">
    <location>
        <begin position="260"/>
        <end position="278"/>
    </location>
</feature>
<reference evidence="2" key="1">
    <citation type="submission" date="2013-12" db="EMBL/GenBank/DDBJ databases">
        <title>The complete genome sequence of Methanobacterium sp. BRM9.</title>
        <authorList>
            <consortium name="Pastoral Greenhouse Gas Research Consortium"/>
            <person name="Kelly W.J."/>
            <person name="Leahy S.C."/>
            <person name="Perry R."/>
            <person name="Li D."/>
            <person name="Altermann E."/>
            <person name="Lambie S.C."/>
            <person name="Attwood G.T."/>
        </authorList>
    </citation>
    <scope>NUCLEOTIDE SEQUENCE [LARGE SCALE GENOMIC DNA]</scope>
    <source>
        <strain evidence="2">BRM9</strain>
    </source>
</reference>
<dbReference type="STRING" id="2162.BRM9_0574"/>
<dbReference type="AlphaFoldDB" id="A0A089ZBL6"/>
<dbReference type="KEGG" id="mfc:BRM9_0574"/>
<feature type="transmembrane region" description="Helical" evidence="1">
    <location>
        <begin position="76"/>
        <end position="97"/>
    </location>
</feature>
<reference evidence="4" key="2">
    <citation type="submission" date="2014-09" db="EMBL/GenBank/DDBJ databases">
        <authorList>
            <person name="Bishop-Lilly K.A."/>
            <person name="Broomall S.M."/>
            <person name="Chain P.S."/>
            <person name="Chertkov O."/>
            <person name="Coyne S.R."/>
            <person name="Daligault H.E."/>
            <person name="Davenport K.W."/>
            <person name="Erkkila T."/>
            <person name="Frey K.G."/>
            <person name="Gibbons H.S."/>
            <person name="Gu W."/>
            <person name="Jaissle J."/>
            <person name="Johnson S.L."/>
            <person name="Koroleva G.I."/>
            <person name="Ladner J.T."/>
            <person name="Lo C.-C."/>
            <person name="Minogue T.D."/>
            <person name="Munk C."/>
            <person name="Palacios G.F."/>
            <person name="Redden C.L."/>
            <person name="Rosenzweig C.N."/>
            <person name="Scholz M.B."/>
            <person name="Teshima H."/>
            <person name="Xu Y."/>
        </authorList>
    </citation>
    <scope>NUCLEOTIDE SEQUENCE</scope>
    <source>
        <strain evidence="4">Mb9</strain>
    </source>
</reference>
<keyword evidence="1" id="KW-0812">Transmembrane</keyword>
<feature type="transmembrane region" description="Helical" evidence="1">
    <location>
        <begin position="234"/>
        <end position="251"/>
    </location>
</feature>
<evidence type="ECO:0000313" key="5">
    <source>
        <dbReference type="Proteomes" id="UP000029661"/>
    </source>
</evidence>
<evidence type="ECO:0000313" key="6">
    <source>
        <dbReference type="Proteomes" id="UP000062768"/>
    </source>
</evidence>
<dbReference type="PATRIC" id="fig|2162.10.peg.1680"/>
<dbReference type="Pfam" id="PF04018">
    <property type="entry name" value="VCA0040-like"/>
    <property type="match status" value="1"/>
</dbReference>
<dbReference type="GeneID" id="26739851"/>
<dbReference type="EMBL" id="LN515531">
    <property type="protein sequence ID" value="CEA12916.1"/>
    <property type="molecule type" value="Genomic_DNA"/>
</dbReference>
<dbReference type="EMBL" id="LN734822">
    <property type="protein sequence ID" value="CEL25247.1"/>
    <property type="molecule type" value="Genomic_DNA"/>
</dbReference>
<evidence type="ECO:0000313" key="4">
    <source>
        <dbReference type="EMBL" id="CEL25247.1"/>
    </source>
</evidence>
<proteinExistence type="predicted"/>
<feature type="transmembrane region" description="Helical" evidence="1">
    <location>
        <begin position="12"/>
        <end position="38"/>
    </location>
</feature>
<dbReference type="Proteomes" id="UP000062768">
    <property type="component" value="Chromosome I"/>
</dbReference>
<evidence type="ECO:0000256" key="1">
    <source>
        <dbReference type="SAM" id="Phobius"/>
    </source>
</evidence>
<evidence type="ECO:0008006" key="7">
    <source>
        <dbReference type="Google" id="ProtNLM"/>
    </source>
</evidence>
<gene>
    <name evidence="2" type="ORF">BRM9_0574</name>
    <name evidence="3" type="ORF">DSM1535_0555</name>
    <name evidence="4" type="ORF">MB9_1612</name>
</gene>
<dbReference type="Proteomes" id="UP000029661">
    <property type="component" value="Chromosome"/>
</dbReference>
<keyword evidence="1" id="KW-1133">Transmembrane helix</keyword>
<feature type="transmembrane region" description="Helical" evidence="1">
    <location>
        <begin position="136"/>
        <end position="156"/>
    </location>
</feature>
<dbReference type="KEGG" id="mfi:DSM1535_0555"/>
<feature type="transmembrane region" description="Helical" evidence="1">
    <location>
        <begin position="206"/>
        <end position="228"/>
    </location>
</feature>
<feature type="transmembrane region" description="Helical" evidence="1">
    <location>
        <begin position="103"/>
        <end position="124"/>
    </location>
</feature>
<name>A0A089ZBL6_METFO</name>
<keyword evidence="6" id="KW-1185">Reference proteome</keyword>
<sequence length="291" mass="32271">MRKIKIYRDTILIFLRGLLMGTADVIPGVSGGTMALITGIYQRLVHAISQINANFLIAALKGDFARSKEELKKWDFNLFIPLLAGIGLAVLTMSKIMTVMLTVYTAPTFAFFFGLILASAGFVYKHVDELNLKNIVFLLIGLVFAIIFVGLNPIQANHTLPIIFLSGMVAICAMILPGISGAFLLLLLNQYEYMLAALNQLKFADIFTFCLGALIGILSFSRILNYLLEHHKSVTMAFLVGLMVGTLRLPYEKITTTMDSFIPVIIAGIVGFILVIVLEKQFEKHHLHWEA</sequence>
<dbReference type="InterPro" id="IPR007163">
    <property type="entry name" value="VCA0040-like"/>
</dbReference>